<reference evidence="1" key="1">
    <citation type="submission" date="2023-05" db="EMBL/GenBank/DDBJ databases">
        <authorList>
            <consortium name="ELIXIR-Norway"/>
        </authorList>
    </citation>
    <scope>NUCLEOTIDE SEQUENCE</scope>
</reference>
<proteinExistence type="predicted"/>
<sequence>MSPLQVLLKCRFWLAGLGGASDSAFVTHSRGATAAGPCFDCVLSRVRLFVTPWTLTCQALPSLGFSKQEYWGGLPFPPPGDRHKPGIATRPPATSALEGGLFTTKPAGKPTALVDRGCLSRIRAFFRRLHFASSVSSHRLCHDDMDPRGPLLVGSHLGVQRGCALQL</sequence>
<protein>
    <submittedName>
        <fullName evidence="1">Uncharacterized protein</fullName>
    </submittedName>
</protein>
<evidence type="ECO:0000313" key="2">
    <source>
        <dbReference type="Proteomes" id="UP001162501"/>
    </source>
</evidence>
<dbReference type="EMBL" id="OX596112">
    <property type="protein sequence ID" value="CAN0402834.1"/>
    <property type="molecule type" value="Genomic_DNA"/>
</dbReference>
<accession>A0AC59ZF30</accession>
<dbReference type="Proteomes" id="UP001162501">
    <property type="component" value="Chromosome 28"/>
</dbReference>
<name>A0AC59ZF30_RANTA</name>
<reference evidence="1" key="2">
    <citation type="submission" date="2025-03" db="EMBL/GenBank/DDBJ databases">
        <authorList>
            <consortium name="ELIXIR-Norway"/>
            <consortium name="Elixir Norway"/>
        </authorList>
    </citation>
    <scope>NUCLEOTIDE SEQUENCE</scope>
</reference>
<evidence type="ECO:0000313" key="1">
    <source>
        <dbReference type="EMBL" id="CAN0402834.1"/>
    </source>
</evidence>
<organism evidence="1 2">
    <name type="scientific">Rangifer tarandus platyrhynchus</name>
    <name type="common">Svalbard reindeer</name>
    <dbReference type="NCBI Taxonomy" id="3082113"/>
    <lineage>
        <taxon>Eukaryota</taxon>
        <taxon>Metazoa</taxon>
        <taxon>Chordata</taxon>
        <taxon>Craniata</taxon>
        <taxon>Vertebrata</taxon>
        <taxon>Euteleostomi</taxon>
        <taxon>Mammalia</taxon>
        <taxon>Eutheria</taxon>
        <taxon>Laurasiatheria</taxon>
        <taxon>Artiodactyla</taxon>
        <taxon>Ruminantia</taxon>
        <taxon>Pecora</taxon>
        <taxon>Cervidae</taxon>
        <taxon>Odocoileinae</taxon>
        <taxon>Rangifer</taxon>
    </lineage>
</organism>
<gene>
    <name evidence="1" type="ORF">MRATA1EN22A_LOCUS17757</name>
</gene>